<dbReference type="PROSITE" id="PS00062">
    <property type="entry name" value="ALDOKETO_REDUCTASE_2"/>
    <property type="match status" value="1"/>
</dbReference>
<dbReference type="PROSITE" id="PS00798">
    <property type="entry name" value="ALDOKETO_REDUCTASE_1"/>
    <property type="match status" value="1"/>
</dbReference>
<comment type="caution">
    <text evidence="2">The sequence shown here is derived from an EMBL/GenBank/DDBJ whole genome shotgun (WGS) entry which is preliminary data.</text>
</comment>
<dbReference type="InterPro" id="IPR023210">
    <property type="entry name" value="NADP_OxRdtase_dom"/>
</dbReference>
<dbReference type="EMBL" id="JAJSOF020000021">
    <property type="protein sequence ID" value="KAJ4436631.1"/>
    <property type="molecule type" value="Genomic_DNA"/>
</dbReference>
<name>A0ABQ8SR01_PERAM</name>
<gene>
    <name evidence="2" type="ORF">ANN_16762</name>
</gene>
<dbReference type="InterPro" id="IPR020471">
    <property type="entry name" value="AKR"/>
</dbReference>
<dbReference type="PIRSF" id="PIRSF000097">
    <property type="entry name" value="AKR"/>
    <property type="match status" value="1"/>
</dbReference>
<dbReference type="PANTHER" id="PTHR11732">
    <property type="entry name" value="ALDO/KETO REDUCTASE"/>
    <property type="match status" value="1"/>
</dbReference>
<evidence type="ECO:0000259" key="1">
    <source>
        <dbReference type="Pfam" id="PF00248"/>
    </source>
</evidence>
<dbReference type="Pfam" id="PF00248">
    <property type="entry name" value="Aldo_ket_red"/>
    <property type="match status" value="1"/>
</dbReference>
<proteinExistence type="predicted"/>
<reference evidence="2 3" key="1">
    <citation type="journal article" date="2022" name="Allergy">
        <title>Genome assembly and annotation of Periplaneta americana reveal a comprehensive cockroach allergen profile.</title>
        <authorList>
            <person name="Wang L."/>
            <person name="Xiong Q."/>
            <person name="Saelim N."/>
            <person name="Wang L."/>
            <person name="Nong W."/>
            <person name="Wan A.T."/>
            <person name="Shi M."/>
            <person name="Liu X."/>
            <person name="Cao Q."/>
            <person name="Hui J.H.L."/>
            <person name="Sookrung N."/>
            <person name="Leung T.F."/>
            <person name="Tungtrongchitr A."/>
            <person name="Tsui S.K.W."/>
        </authorList>
    </citation>
    <scope>NUCLEOTIDE SEQUENCE [LARGE SCALE GENOMIC DNA]</scope>
    <source>
        <strain evidence="2">PWHHKU_190912</strain>
    </source>
</reference>
<sequence length="269" mass="30154">SPPEQVIAAVDTALEMGYRHIDTAFLYRNEAEIGKTLKKWFDSGKLKREDVFIVTKLPHKGNRAESVEKYLKKSLEALQLSYVDLYLIHNPVGVQDSDTELFPKDESGNFLLDLNTDHVSLWKAMEKQVDLGRTRSIGLSNFNSRQIARIVKAAHIKPANLQVELHVYFQQRELVAFCKALDITVCAYGPLGSPGLADFIKNSGNGAGMGDFPSEDPLKDPVVNRIAEKHNKTAAQVLLRHIMQREIVVIPKSVTPSRIKENFQVTKAC</sequence>
<dbReference type="Gene3D" id="3.20.20.100">
    <property type="entry name" value="NADP-dependent oxidoreductase domain"/>
    <property type="match status" value="1"/>
</dbReference>
<protein>
    <recommendedName>
        <fullName evidence="1">NADP-dependent oxidoreductase domain-containing protein</fullName>
    </recommendedName>
</protein>
<feature type="non-terminal residue" evidence="2">
    <location>
        <position position="1"/>
    </location>
</feature>
<dbReference type="InterPro" id="IPR036812">
    <property type="entry name" value="NAD(P)_OxRdtase_dom_sf"/>
</dbReference>
<dbReference type="SUPFAM" id="SSF51430">
    <property type="entry name" value="NAD(P)-linked oxidoreductase"/>
    <property type="match status" value="1"/>
</dbReference>
<keyword evidence="3" id="KW-1185">Reference proteome</keyword>
<organism evidence="2 3">
    <name type="scientific">Periplaneta americana</name>
    <name type="common">American cockroach</name>
    <name type="synonym">Blatta americana</name>
    <dbReference type="NCBI Taxonomy" id="6978"/>
    <lineage>
        <taxon>Eukaryota</taxon>
        <taxon>Metazoa</taxon>
        <taxon>Ecdysozoa</taxon>
        <taxon>Arthropoda</taxon>
        <taxon>Hexapoda</taxon>
        <taxon>Insecta</taxon>
        <taxon>Pterygota</taxon>
        <taxon>Neoptera</taxon>
        <taxon>Polyneoptera</taxon>
        <taxon>Dictyoptera</taxon>
        <taxon>Blattodea</taxon>
        <taxon>Blattoidea</taxon>
        <taxon>Blattidae</taxon>
        <taxon>Blattinae</taxon>
        <taxon>Periplaneta</taxon>
    </lineage>
</organism>
<accession>A0ABQ8SR01</accession>
<feature type="domain" description="NADP-dependent oxidoreductase" evidence="1">
    <location>
        <begin position="2"/>
        <end position="266"/>
    </location>
</feature>
<dbReference type="PRINTS" id="PR00069">
    <property type="entry name" value="ALDKETRDTASE"/>
</dbReference>
<evidence type="ECO:0000313" key="2">
    <source>
        <dbReference type="EMBL" id="KAJ4436631.1"/>
    </source>
</evidence>
<evidence type="ECO:0000313" key="3">
    <source>
        <dbReference type="Proteomes" id="UP001148838"/>
    </source>
</evidence>
<dbReference type="PROSITE" id="PS00063">
    <property type="entry name" value="ALDOKETO_REDUCTASE_3"/>
    <property type="match status" value="1"/>
</dbReference>
<dbReference type="InterPro" id="IPR018170">
    <property type="entry name" value="Aldo/ket_reductase_CS"/>
</dbReference>
<dbReference type="Proteomes" id="UP001148838">
    <property type="component" value="Unassembled WGS sequence"/>
</dbReference>